<protein>
    <recommendedName>
        <fullName evidence="3">OTU domain-containing protein</fullName>
    </recommendedName>
</protein>
<gene>
    <name evidence="2" type="ORF">Hokovirus_1_83</name>
</gene>
<name>A0A1V0SF00_9VIRU</name>
<accession>A0A1V0SF00</accession>
<organism evidence="2">
    <name type="scientific">Hokovirus HKV1</name>
    <dbReference type="NCBI Taxonomy" id="1977638"/>
    <lineage>
        <taxon>Viruses</taxon>
        <taxon>Varidnaviria</taxon>
        <taxon>Bamfordvirae</taxon>
        <taxon>Nucleocytoviricota</taxon>
        <taxon>Megaviricetes</taxon>
        <taxon>Imitervirales</taxon>
        <taxon>Mimiviridae</taxon>
        <taxon>Klosneuvirinae</taxon>
        <taxon>Hokovirus</taxon>
    </lineage>
</organism>
<feature type="coiled-coil region" evidence="1">
    <location>
        <begin position="15"/>
        <end position="78"/>
    </location>
</feature>
<dbReference type="EMBL" id="KY684103">
    <property type="protein sequence ID" value="ARF10204.1"/>
    <property type="molecule type" value="Genomic_DNA"/>
</dbReference>
<reference evidence="2" key="1">
    <citation type="journal article" date="2017" name="Science">
        <title>Giant viruses with an expanded complement of translation system components.</title>
        <authorList>
            <person name="Schulz F."/>
            <person name="Yutin N."/>
            <person name="Ivanova N.N."/>
            <person name="Ortega D.R."/>
            <person name="Lee T.K."/>
            <person name="Vierheilig J."/>
            <person name="Daims H."/>
            <person name="Horn M."/>
            <person name="Wagner M."/>
            <person name="Jensen G.J."/>
            <person name="Kyrpides N.C."/>
            <person name="Koonin E.V."/>
            <person name="Woyke T."/>
        </authorList>
    </citation>
    <scope>NUCLEOTIDE SEQUENCE</scope>
    <source>
        <strain evidence="2">HKV1</strain>
    </source>
</reference>
<sequence length="326" mass="36925">MNTQDELSLVIELSKIAYEEERAQLRAAIQASQESESYRQSQILAAIEKSKQEYKEKLESLEQEKKRASETFRKEQEMLANLLMPRQSFVPPTQKTTKTVVISNPRVVPNNTKVVNRNPRVVPNNTKVVNSNLRVVPNNTKVVNNNLRIVPNNTKVVNNNPRVVPNNTKVVNNNPRVVPNNTKVVNNNPRVVPRTIGSSKREICFTTRNNGSFSYVNNNGETVKLGNKCFFLALAGALGWDDETICDVIINANRDDNNIVDTEIDEAIIENIAETYNLRIDIYPRYSINNVNCVDKDHLICFGINNPRIVNLACLSNAHYEAFEFV</sequence>
<evidence type="ECO:0000256" key="1">
    <source>
        <dbReference type="SAM" id="Coils"/>
    </source>
</evidence>
<dbReference type="CDD" id="cd22265">
    <property type="entry name" value="UDM1_RNF168"/>
    <property type="match status" value="1"/>
</dbReference>
<evidence type="ECO:0008006" key="3">
    <source>
        <dbReference type="Google" id="ProtNLM"/>
    </source>
</evidence>
<proteinExistence type="predicted"/>
<evidence type="ECO:0000313" key="2">
    <source>
        <dbReference type="EMBL" id="ARF10204.1"/>
    </source>
</evidence>
<keyword evidence="1" id="KW-0175">Coiled coil</keyword>